<dbReference type="InterPro" id="IPR014010">
    <property type="entry name" value="REJ_dom"/>
</dbReference>
<dbReference type="InterPro" id="IPR022409">
    <property type="entry name" value="PKD/Chitinase_dom"/>
</dbReference>
<evidence type="ECO:0008006" key="21">
    <source>
        <dbReference type="Google" id="ProtNLM"/>
    </source>
</evidence>
<feature type="region of interest" description="Disordered" evidence="13">
    <location>
        <begin position="4077"/>
        <end position="4116"/>
    </location>
</feature>
<organism evidence="19 20">
    <name type="scientific">Tegillarca granosa</name>
    <name type="common">Malaysian cockle</name>
    <name type="synonym">Anadara granosa</name>
    <dbReference type="NCBI Taxonomy" id="220873"/>
    <lineage>
        <taxon>Eukaryota</taxon>
        <taxon>Metazoa</taxon>
        <taxon>Spiralia</taxon>
        <taxon>Lophotrochozoa</taxon>
        <taxon>Mollusca</taxon>
        <taxon>Bivalvia</taxon>
        <taxon>Autobranchia</taxon>
        <taxon>Pteriomorphia</taxon>
        <taxon>Arcoida</taxon>
        <taxon>Arcoidea</taxon>
        <taxon>Arcidae</taxon>
        <taxon>Tegillarca</taxon>
    </lineage>
</organism>
<feature type="transmembrane region" description="Helical" evidence="14">
    <location>
        <begin position="3812"/>
        <end position="3829"/>
    </location>
</feature>
<feature type="compositionally biased region" description="Low complexity" evidence="13">
    <location>
        <begin position="3245"/>
        <end position="3266"/>
    </location>
</feature>
<dbReference type="SMART" id="SM00308">
    <property type="entry name" value="LH2"/>
    <property type="match status" value="1"/>
</dbReference>
<keyword evidence="6" id="KW-0677">Repeat</keyword>
<dbReference type="PRINTS" id="PR00500">
    <property type="entry name" value="POLYCYSTIN1"/>
</dbReference>
<dbReference type="Pfam" id="PF18911">
    <property type="entry name" value="PKD_4"/>
    <property type="match status" value="1"/>
</dbReference>
<feature type="domain" description="PKD" evidence="15">
    <location>
        <begin position="996"/>
        <end position="1037"/>
    </location>
</feature>
<evidence type="ECO:0000313" key="19">
    <source>
        <dbReference type="EMBL" id="KAJ8318729.1"/>
    </source>
</evidence>
<feature type="domain" description="REJ" evidence="18">
    <location>
        <begin position="1844"/>
        <end position="2648"/>
    </location>
</feature>
<protein>
    <recommendedName>
        <fullName evidence="21">Polycystin-1</fullName>
    </recommendedName>
</protein>
<evidence type="ECO:0000313" key="20">
    <source>
        <dbReference type="Proteomes" id="UP001217089"/>
    </source>
</evidence>
<feature type="domain" description="PKD" evidence="15">
    <location>
        <begin position="1260"/>
        <end position="1324"/>
    </location>
</feature>
<feature type="compositionally biased region" description="Basic and acidic residues" evidence="13">
    <location>
        <begin position="3394"/>
        <end position="3406"/>
    </location>
</feature>
<feature type="transmembrane region" description="Helical" evidence="14">
    <location>
        <begin position="3841"/>
        <end position="3860"/>
    </location>
</feature>
<dbReference type="InterPro" id="IPR013783">
    <property type="entry name" value="Ig-like_fold"/>
</dbReference>
<feature type="compositionally biased region" description="Polar residues" evidence="13">
    <location>
        <begin position="4180"/>
        <end position="4189"/>
    </location>
</feature>
<dbReference type="InterPro" id="IPR001024">
    <property type="entry name" value="PLAT/LH2_dom"/>
</dbReference>
<feature type="compositionally biased region" description="Polar residues" evidence="13">
    <location>
        <begin position="3373"/>
        <end position="3391"/>
    </location>
</feature>
<evidence type="ECO:0000256" key="12">
    <source>
        <dbReference type="PROSITE-ProRule" id="PRU00152"/>
    </source>
</evidence>
<dbReference type="SUPFAM" id="SSF56436">
    <property type="entry name" value="C-type lectin-like"/>
    <property type="match status" value="1"/>
</dbReference>
<feature type="region of interest" description="Disordered" evidence="13">
    <location>
        <begin position="3239"/>
        <end position="3459"/>
    </location>
</feature>
<keyword evidence="20" id="KW-1185">Reference proteome</keyword>
<feature type="compositionally biased region" description="Polar residues" evidence="13">
    <location>
        <begin position="3267"/>
        <end position="3298"/>
    </location>
</feature>
<dbReference type="Pfam" id="PF01825">
    <property type="entry name" value="GPS"/>
    <property type="match status" value="1"/>
</dbReference>
<feature type="region of interest" description="Disordered" evidence="13">
    <location>
        <begin position="4167"/>
        <end position="4254"/>
    </location>
</feature>
<evidence type="ECO:0000256" key="2">
    <source>
        <dbReference type="ARBA" id="ARBA00004651"/>
    </source>
</evidence>
<evidence type="ECO:0000256" key="14">
    <source>
        <dbReference type="SAM" id="Phobius"/>
    </source>
</evidence>
<gene>
    <name evidence="19" type="ORF">KUTeg_003820</name>
</gene>
<evidence type="ECO:0000256" key="13">
    <source>
        <dbReference type="SAM" id="MobiDB-lite"/>
    </source>
</evidence>
<dbReference type="InterPro" id="IPR000203">
    <property type="entry name" value="GPS"/>
</dbReference>
<dbReference type="PROSITE" id="PS50093">
    <property type="entry name" value="PKD"/>
    <property type="match status" value="7"/>
</dbReference>
<dbReference type="InterPro" id="IPR016187">
    <property type="entry name" value="CTDL_fold"/>
</dbReference>
<evidence type="ECO:0000256" key="6">
    <source>
        <dbReference type="ARBA" id="ARBA00022737"/>
    </source>
</evidence>
<accession>A0ABQ9FN75</accession>
<evidence type="ECO:0000259" key="18">
    <source>
        <dbReference type="PROSITE" id="PS51111"/>
    </source>
</evidence>
<name>A0ABQ9FN75_TEGGR</name>
<reference evidence="19 20" key="1">
    <citation type="submission" date="2022-12" db="EMBL/GenBank/DDBJ databases">
        <title>Chromosome-level genome of Tegillarca granosa.</title>
        <authorList>
            <person name="Kim J."/>
        </authorList>
    </citation>
    <scope>NUCLEOTIDE SEQUENCE [LARGE SCALE GENOMIC DNA]</scope>
    <source>
        <strain evidence="19">Teg-2019</strain>
        <tissue evidence="19">Adductor muscle</tissue>
    </source>
</reference>
<dbReference type="InterPro" id="IPR000434">
    <property type="entry name" value="PC1"/>
</dbReference>
<dbReference type="Pfam" id="PF20519">
    <property type="entry name" value="Polycystin_dom"/>
    <property type="match status" value="1"/>
</dbReference>
<feature type="transmembrane region" description="Helical" evidence="14">
    <location>
        <begin position="3140"/>
        <end position="3161"/>
    </location>
</feature>
<sequence>MEFSPREMYEGRNGDGRLYNCECFLYITICIPQYGTVRNYNCLFWLRYYWSDGSKAYFSTSDVTDSSLGDCVYIDISSNSLKGTDCSTARNFICQTVSIDLQMLMNTNHGGGLLTGTYFCVFITAPIQCPLEGSLYASNGHCYVLKTGTYTWNQASSQCQALGANQARLAVIDSQALENFIVSSVMSTQPYYLCEYTTRGLSNVPTYIAGMADLEKSSVSYGYNLTALPTTSSYNSGTTSVSIFPGLWFSHSGNVRSFNFRSKNITNTDVTLLLQVYRPTCTTGTLLQPGCGGSGARFASCVSSPVSCTAAPTCSANQDICYLTNTCGPIADPCNCAGSSVSYCNRYYVNAEPSYVLVNQVAVNVPDGSSTVYKVTVPEGFLVQEHDVLAFQTNSVQDVILCETDSSSLHWQQDVGCQLEIFQDGYSSYRNDTACYFQAVYTTDEVKSLSDSLSYFTSIGTYTYQIQVPVSSHSQTCEIVAQEPVGTLTWIYPEFVSGLTNTFYVEHGLPTYFVLRTSTGSHLTANWSLDNGQSDFDNSCPTDVKTLNPTACDSNLFWPSSPFTNRQLTLLFTDGATQSATITVYNNISQATIEVTIKVVYPINGTEIKLQTPQRNNYVETGAATKTIFETQLSSGSPTSYVYTVNGTVVFSGTAATLTYTFTTTGFYTVGVNASDILNWQYAEMNVTARVKSYLMIAAYDTVPTAMLVNSERSYNVSVLGQPDAVLSVIWDFGNSDSTTSSITLPHSTSPYVLSETYNYTSTGQKTLNVSLTDEFDYMYNHVWTFYIVDAISSISLTASGTFVEVNSLVNFNVTLLETGNFGPITYTFDFNDGTSPSSINFNNPSKTFTNTGTYNVSVTASNVASSVTTYIVIKVEQSITGLVLTGNNPALVNSSITYTASTTTGSDMTYEFSEAKTGQTSGPQSSNTFNFLFSQLGTYNLTVSASNNLNSGTASLSVLVISADTLEIQSMTTDAYIAVGATLTVTLSVLHHDTSTLSFLWNFDDGTIKKQAALASVTHTYLSTGTKNITALVEDSSISKQVQSYTLVTVQQVASSLTVTHSGDGNITSAGPAQIVVTATVGSGTDLTYTWSYDGTEVSTTASTYTISYNVTGTHTVYVNVSNQISSVTGSTTFNIREAIEGLSITCDNCVADSSGNLYLATSEQGNFTATKTLGNAVSYSWSFSDGTASGLSSSPSVIKSFSSKNNYTVILSASNVVNSMKVVSTAVIQDRVTGLSLNMSTSLHLTNSSITFSAILLTGTSVEYTWTLCDTCTPITTTVPHYTYTGGYTTKGSKSIHLVATNRVSSLTANTSIYVADPVDSIDVITTLLNTHNALYAETGVGVNFTAIANTEEYVQYQWYVDSTPISSVSSFIYTYTNIGIYLMRVEASILTVTKDQYINVFVEEGIQGVSISSNETTSVSTYAGIQLITSITAGSNESYSWALEDSNGKQNLTSTSSTISWVFTVPDMYIFTVTVYNHIGSESETYTVTAMHSLSGVSISSSLNTTHPYIANGTSLTFSAFVLVGVSYTVNWTIESSSNAVLSTSQSNSFTYLFPASDVYTLTMIITNPVSSTTNKQLIYVEIPVINLSVAASTLLTNTSSSVTFEAVHNADANNLNYEWTIEGVVTTGSKSLTHTFNAEGIYIVSVRVFNNITELKAEETVIVQATISGLSVTGCDGIFEIGNVMSVTGAVSTGTNVTYSWTVLSTTTTDISYVANPFQHSFSETGYYTLFLNASNLVDWSHLKCNLTIIGPILNLQISMSDSIYFYVNYSITFTVSGTNLIGVMYNFTFQPNNEVVSQEGNSLAKTFLTSGSYTIQLTVYHYASTASISSTFIIKDLLCDLPLMSAGSLSSRRIHKSNDISFETIIDTLGCTHYTLQYYWTIYSADNCSVPLNAAEDLSGVTVNHPYLFLPNGTLNYGTYCVELNSNYSGTPLINTLRYELTVFTSNLIPIISSGSNRLMPNNNPVTLDGRQSYDPDYSTTSLQHSWACSMSYSGGSAGGTANDGCVFVSNQSTSTVQIPATHIIAGQVYNITLMVSSNNRATSITYQKVCSIIPGQVYNITLMVLSDSRATSITYQKVCNVIPGQVYNLTLTMISSNNRAISSTYQKVCNAIPGQVYNVILNMVLSNSRASAITCQKITIDSNNVPMVTINCLSCSAENNYKVTPDTHLVLKGECYNCGISSSVTYLWTVEYDTGGSAPSLSGYTSTGTNKAYLVIEKGYFENGRSYVVKLQITQTVNSVTTTGSSELNFEGNYGPTGGTCTLTTPSITPLSQVARVDGPDADSTSSEINYRVVTYSNSDPAELSPVYYGTYNSPSVYVAPWPGTSRSSVNLTVYVEDEYGARVKALSVDVNVNSVTLTNTTKTDFLNSTAETTLIKFATQNNPSAILQYSMALLHEVNEESRLSAPGESTRSLLRNVICVAALGVPVITKHDRHQMAFVLEHLTKYANEFQTSACQNYVITQMSNIKAIMKNSVKQGFDDGDFMGSHLLATISNVMSAVNAGYYSSSSITSTTLDTSQSKYIPPLSTITISNSLSGESDLAHRQSIVTSAFNLGEEIMTLLLMTQVEEEEPIQLVLEGIVVFGKRAVSSNIEYNYQLEGVTFAIPSTSLNGFVSSNAEVFQIVMVLDQNPFTWETLNNMQVNSMLASLSFTNTTGGSHSITGLTGNNRIKMFLFNNDITPYNITGQSLITSSGYNPKQNMEYSSTTVTPGESVKVDLTTSQGYSSASLHIQVDFEFLSSTSAPSGVNPLDEIDVYLGKNEPADRANSIYEQRLQLTKIKASSSDHRDYTIFVSSSDFDTSATYTLTVYNDDSYHSVNVTVGIYFSSCQYYNTQSQQWDSSGCTPTSESITTCSVCSCSHLTAFGSSMLMPISAIDFTDILRIDLNSNPIAFITCSIVFIVYVVAVFVCRKMDQLDLDRISVVPLCGKDGSFKYEITVVTGRKMGAGTTAHIGIKLHGDYGKSKARHLTKKGAFQRNCSDSFLIAHDINLGSILKISIWHDNYGLDPNWYLDHVVVRDLQTDRKYYFFANQWLSLEMDNGFIQKDIMASGAAEMQRFGKKFKYAVPNCVADRHLWVSLLDRPAHSRMTRVQRATVCVTLIYSFMFVNAMWYGLIKQEVDTGSTLGWSSFGWEEVVVALVTNVTVFPLSLIIMAIFKKSKSQSDLFEHGKRAETAETIEIENACDASQYSSFRTQSPDNHDLFSNYDRESTADSIIINHTTQNAGLRRTRTLAPHEHLPTPGGSSSSGTGSKRPSSNSSNSDTIGTHSKMASSIGTTSRATKTTSVASGSNQVDRADIKLRRTNNPSMWKEQQRDSLEWPKRLPWYTGAGDNSPAPGSDFKNPESEAGTLATGGGGGARPKTFVSKRASITSIGGVSKPSSAQSGKGFNPREEANISEKESSTGNNSSVISRWASKLRNTQSQTSIGSSKKEGAMPEVEPSDPSAAYGPLHPDEGLATHTSPRDIIQFIMVFLYVYNFGPDRGLEWTLALMFAFAESFFLIEPLKALFIAFYMAAFYKRLEQQDEDDIIDIGPTVDTSVERVKEVKFKPLGGFALVNAREDGLRIQRMRLLLRQFIAYFFYLWLLMVICYVNFSYDTFVFSKHIETQYTKTVVNNKFNFDNMSKISDVWTWSQSVLIENLHLDDINENTENSALLGIARLRQIRGKQETCIPYDIFGSTELSASTCSVYQGNSSWNYYTDDITQSRRHDGHVFSYGGGGYTQNLGTTYNESLTILQDLQNKSWIDLQTRAVFVEFTLYNPATDLSSVVNLMIEFPLTGAINTSYEIQTQRFLRFVPNIVDPLMVCEAIFFLVLIYLIVHIIIGIKKERKQFFTQFWNWFQLLTTTMAVAITGLYIGCVVEATDKFNTYFNNKAVFTNFEGVSDIHIAMRYTHAWLLFLLMFQVVKQVRFIKFLQVYEKTLSLATTKILGALLIFTILLLTHAMVGYLFYGAYIHGFENFELTLMTLFGVIRGNFNFWELLAYNEAFTHFYFYSYYIFTYGLVIALLLAIMNDTYRSVKSQMYYKSTLEPQDYEMIDFMMKRFKLWAGITKPKPEFRKVRFFDQESAVSSRCSSAVSRQSLEPEPVPARSRPASSRSSSGDAQNHGPAVGRLTPTWSQVLDRLERVSYLDSLEDDLLKQTLRGIDEWKWQTRIHALEKERQSILTWKNKPPPHPPTTRQTATPHRTMTEGRLPRKAAVLTPNSDSGHNSKGKTKRPLSDQGGRAEQEPARRRSIYEFFKSIKPSKPAWTS</sequence>
<evidence type="ECO:0000256" key="1">
    <source>
        <dbReference type="ARBA" id="ARBA00004138"/>
    </source>
</evidence>
<feature type="domain" description="PKD" evidence="15">
    <location>
        <begin position="1083"/>
        <end position="1144"/>
    </location>
</feature>
<evidence type="ECO:0000256" key="7">
    <source>
        <dbReference type="ARBA" id="ARBA00022989"/>
    </source>
</evidence>
<dbReference type="InterPro" id="IPR036392">
    <property type="entry name" value="PLAT/LH2_dom_sf"/>
</dbReference>
<dbReference type="PANTHER" id="PTHR46730">
    <property type="entry name" value="POLYCYSTIN-1"/>
    <property type="match status" value="1"/>
</dbReference>
<keyword evidence="4" id="KW-1003">Cell membrane</keyword>
<feature type="transmembrane region" description="Helical" evidence="14">
    <location>
        <begin position="2896"/>
        <end position="2915"/>
    </location>
</feature>
<dbReference type="InterPro" id="IPR057244">
    <property type="entry name" value="GAIN_B"/>
</dbReference>
<dbReference type="Pfam" id="PF00801">
    <property type="entry name" value="PKD"/>
    <property type="match status" value="5"/>
</dbReference>
<dbReference type="Gene3D" id="3.10.100.10">
    <property type="entry name" value="Mannose-Binding Protein A, subunit A"/>
    <property type="match status" value="1"/>
</dbReference>
<dbReference type="InterPro" id="IPR035986">
    <property type="entry name" value="PKD_dom_sf"/>
</dbReference>
<dbReference type="SMART" id="SM00303">
    <property type="entry name" value="GPS"/>
    <property type="match status" value="1"/>
</dbReference>
<keyword evidence="8" id="KW-0969">Cilium</keyword>
<feature type="domain" description="PKD" evidence="15">
    <location>
        <begin position="1589"/>
        <end position="1674"/>
    </location>
</feature>
<dbReference type="Pfam" id="PF02010">
    <property type="entry name" value="REJ"/>
    <property type="match status" value="2"/>
</dbReference>
<dbReference type="SUPFAM" id="SSF49299">
    <property type="entry name" value="PKD domain"/>
    <property type="match status" value="7"/>
</dbReference>
<feature type="transmembrane region" description="Helical" evidence="14">
    <location>
        <begin position="3994"/>
        <end position="4015"/>
    </location>
</feature>
<dbReference type="SMART" id="SM00089">
    <property type="entry name" value="PKD"/>
    <property type="match status" value="12"/>
</dbReference>
<evidence type="ECO:0000259" key="15">
    <source>
        <dbReference type="PROSITE" id="PS50093"/>
    </source>
</evidence>
<evidence type="ECO:0000256" key="5">
    <source>
        <dbReference type="ARBA" id="ARBA00022692"/>
    </source>
</evidence>
<keyword evidence="10" id="KW-1015">Disulfide bond</keyword>
<dbReference type="InterPro" id="IPR013122">
    <property type="entry name" value="PKD1_2_channel"/>
</dbReference>
<evidence type="ECO:0000256" key="9">
    <source>
        <dbReference type="ARBA" id="ARBA00023136"/>
    </source>
</evidence>
<evidence type="ECO:0000256" key="8">
    <source>
        <dbReference type="ARBA" id="ARBA00023069"/>
    </source>
</evidence>
<dbReference type="InterPro" id="IPR002859">
    <property type="entry name" value="PKD/REJ-like"/>
</dbReference>
<dbReference type="PANTHER" id="PTHR46730:SF1">
    <property type="entry name" value="PLAT DOMAIN-CONTAINING PROTEIN"/>
    <property type="match status" value="1"/>
</dbReference>
<feature type="compositionally biased region" description="Polar residues" evidence="13">
    <location>
        <begin position="3422"/>
        <end position="3433"/>
    </location>
</feature>
<dbReference type="EMBL" id="JARBDR010000214">
    <property type="protein sequence ID" value="KAJ8318729.1"/>
    <property type="molecule type" value="Genomic_DNA"/>
</dbReference>
<dbReference type="Proteomes" id="UP001217089">
    <property type="component" value="Unassembled WGS sequence"/>
</dbReference>
<proteinExistence type="inferred from homology"/>
<evidence type="ECO:0000256" key="4">
    <source>
        <dbReference type="ARBA" id="ARBA00022475"/>
    </source>
</evidence>
<evidence type="ECO:0000259" key="17">
    <source>
        <dbReference type="PROSITE" id="PS50221"/>
    </source>
</evidence>
<feature type="transmembrane region" description="Helical" evidence="14">
    <location>
        <begin position="3580"/>
        <end position="3598"/>
    </location>
</feature>
<keyword evidence="5 14" id="KW-0812">Transmembrane</keyword>
<comment type="similarity">
    <text evidence="3">Belongs to the polycystin family.</text>
</comment>
<feature type="compositionally biased region" description="Basic and acidic residues" evidence="13">
    <location>
        <begin position="3316"/>
        <end position="3326"/>
    </location>
</feature>
<dbReference type="CDD" id="cd00037">
    <property type="entry name" value="CLECT"/>
    <property type="match status" value="2"/>
</dbReference>
<evidence type="ECO:0000256" key="11">
    <source>
        <dbReference type="ARBA" id="ARBA00023273"/>
    </source>
</evidence>
<comment type="caution">
    <text evidence="12">Lacks conserved residue(s) required for the propagation of feature annotation.</text>
</comment>
<dbReference type="Gene3D" id="2.60.40.10">
    <property type="entry name" value="Immunoglobulins"/>
    <property type="match status" value="5"/>
</dbReference>
<dbReference type="InterPro" id="IPR046791">
    <property type="entry name" value="Polycystin_dom"/>
</dbReference>
<dbReference type="PROSITE" id="PS51111">
    <property type="entry name" value="REJ"/>
    <property type="match status" value="1"/>
</dbReference>
<comment type="subcellular location">
    <subcellularLocation>
        <location evidence="2">Cell membrane</location>
        <topology evidence="2">Multi-pass membrane protein</topology>
    </subcellularLocation>
    <subcellularLocation>
        <location evidence="1">Cell projection</location>
        <location evidence="1">Cilium</location>
    </subcellularLocation>
</comment>
<dbReference type="InterPro" id="IPR016186">
    <property type="entry name" value="C-type_lectin-like/link_sf"/>
</dbReference>
<feature type="domain" description="GAIN-B" evidence="17">
    <location>
        <begin position="2740"/>
        <end position="2882"/>
    </location>
</feature>
<keyword evidence="9 14" id="KW-0472">Membrane</keyword>
<feature type="domain" description="PKD" evidence="15">
    <location>
        <begin position="1436"/>
        <end position="1500"/>
    </location>
</feature>
<feature type="transmembrane region" description="Helical" evidence="14">
    <location>
        <begin position="3891"/>
        <end position="3909"/>
    </location>
</feature>
<dbReference type="SUPFAM" id="SSF49723">
    <property type="entry name" value="Lipase/lipooxygenase domain (PLAT/LH2 domain)"/>
    <property type="match status" value="1"/>
</dbReference>
<dbReference type="InterPro" id="IPR000601">
    <property type="entry name" value="PKD_dom"/>
</dbReference>
<comment type="caution">
    <text evidence="19">The sequence shown here is derived from an EMBL/GenBank/DDBJ whole genome shotgun (WGS) entry which is preliminary data.</text>
</comment>
<feature type="transmembrane region" description="Helical" evidence="14">
    <location>
        <begin position="3930"/>
        <end position="3954"/>
    </location>
</feature>
<dbReference type="Gene3D" id="2.60.60.20">
    <property type="entry name" value="PLAT/LH2 domain"/>
    <property type="match status" value="1"/>
</dbReference>
<feature type="compositionally biased region" description="Basic and acidic residues" evidence="13">
    <location>
        <begin position="4226"/>
        <end position="4238"/>
    </location>
</feature>
<dbReference type="CDD" id="cd00146">
    <property type="entry name" value="PKD"/>
    <property type="match status" value="4"/>
</dbReference>
<feature type="domain" description="PLAT" evidence="16">
    <location>
        <begin position="2938"/>
        <end position="3053"/>
    </location>
</feature>
<keyword evidence="7 14" id="KW-1133">Transmembrane helix</keyword>
<keyword evidence="11" id="KW-0966">Cell projection</keyword>
<dbReference type="PROSITE" id="PS50221">
    <property type="entry name" value="GAIN_B"/>
    <property type="match status" value="1"/>
</dbReference>
<feature type="compositionally biased region" description="Low complexity" evidence="13">
    <location>
        <begin position="4091"/>
        <end position="4103"/>
    </location>
</feature>
<dbReference type="Gene3D" id="1.10.287.70">
    <property type="match status" value="1"/>
</dbReference>
<feature type="transmembrane region" description="Helical" evidence="14">
    <location>
        <begin position="3099"/>
        <end position="3120"/>
    </location>
</feature>
<dbReference type="PROSITE" id="PS50095">
    <property type="entry name" value="PLAT"/>
    <property type="match status" value="1"/>
</dbReference>
<dbReference type="Pfam" id="PF08016">
    <property type="entry name" value="PKD_channel"/>
    <property type="match status" value="1"/>
</dbReference>
<feature type="domain" description="PKD" evidence="15">
    <location>
        <begin position="1176"/>
        <end position="1229"/>
    </location>
</feature>
<evidence type="ECO:0000259" key="16">
    <source>
        <dbReference type="PROSITE" id="PS50095"/>
    </source>
</evidence>
<dbReference type="Pfam" id="PF01477">
    <property type="entry name" value="PLAT"/>
    <property type="match status" value="1"/>
</dbReference>
<evidence type="ECO:0000256" key="3">
    <source>
        <dbReference type="ARBA" id="ARBA00007200"/>
    </source>
</evidence>
<evidence type="ECO:0000256" key="10">
    <source>
        <dbReference type="ARBA" id="ARBA00023157"/>
    </source>
</evidence>
<feature type="domain" description="PKD" evidence="15">
    <location>
        <begin position="810"/>
        <end position="883"/>
    </location>
</feature>